<proteinExistence type="predicted"/>
<evidence type="ECO:0000313" key="2">
    <source>
        <dbReference type="Proteomes" id="UP000593818"/>
    </source>
</evidence>
<organism evidence="1 2">
    <name type="scientific">Rhodococcus pyridinivorans</name>
    <dbReference type="NCBI Taxonomy" id="103816"/>
    <lineage>
        <taxon>Bacteria</taxon>
        <taxon>Bacillati</taxon>
        <taxon>Actinomycetota</taxon>
        <taxon>Actinomycetes</taxon>
        <taxon>Mycobacteriales</taxon>
        <taxon>Nocardiaceae</taxon>
        <taxon>Rhodococcus</taxon>
    </lineage>
</organism>
<name>A0A7M2XH14_9NOCA</name>
<accession>A0A7M2XH14</accession>
<dbReference type="Proteomes" id="UP000593818">
    <property type="component" value="Chromosome"/>
</dbReference>
<sequence length="117" mass="12685">MHDPRSPRGVVGSREPRYRDLQHSRLVLGAAGGPESRDYPEGFEEIAGTVARILSVETETPVLAPPVVSVGSMSWGWMTNSAIRCPSITGPASPAAKWHEMYAWVGSLLGVRTRIDT</sequence>
<evidence type="ECO:0000313" key="1">
    <source>
        <dbReference type="EMBL" id="QOV96929.1"/>
    </source>
</evidence>
<dbReference type="AlphaFoldDB" id="A0A7M2XH14"/>
<keyword evidence="2" id="KW-1185">Reference proteome</keyword>
<dbReference type="RefSeq" id="WP_193902092.1">
    <property type="nucleotide sequence ID" value="NZ_CP063450.1"/>
</dbReference>
<reference evidence="1 2" key="1">
    <citation type="submission" date="2020-10" db="EMBL/GenBank/DDBJ databases">
        <title>Whole genome sequence of oil-degrading bacteria Rhodococcus pyridinivorans strain 5Ap.</title>
        <authorList>
            <person name="Akhremchuk A.E."/>
            <person name="Valentovich L.N."/>
            <person name="Charniauskaya M.I."/>
            <person name="Bukliarevich H.A."/>
            <person name="Titok M.A."/>
        </authorList>
    </citation>
    <scope>NUCLEOTIDE SEQUENCE [LARGE SCALE GENOMIC DNA]</scope>
    <source>
        <strain evidence="1 2">5Ap</strain>
    </source>
</reference>
<protein>
    <submittedName>
        <fullName evidence="1">Uncharacterized protein</fullName>
    </submittedName>
</protein>
<gene>
    <name evidence="1" type="ORF">INP59_13030</name>
</gene>
<dbReference type="EMBL" id="CP063450">
    <property type="protein sequence ID" value="QOV96929.1"/>
    <property type="molecule type" value="Genomic_DNA"/>
</dbReference>